<accession>J7IST3</accession>
<dbReference type="OrthoDB" id="9797826at2"/>
<dbReference type="InterPro" id="IPR016181">
    <property type="entry name" value="Acyl_CoA_acyltransferase"/>
</dbReference>
<dbReference type="Gene3D" id="3.40.630.30">
    <property type="match status" value="1"/>
</dbReference>
<evidence type="ECO:0000313" key="5">
    <source>
        <dbReference type="Proteomes" id="UP000005262"/>
    </source>
</evidence>
<feature type="domain" description="N-acetyltransferase" evidence="3">
    <location>
        <begin position="4"/>
        <end position="149"/>
    </location>
</feature>
<proteinExistence type="predicted"/>
<organism evidence="4 5">
    <name type="scientific">Desulfosporosinus meridiei (strain ATCC BAA-275 / DSM 13257 / KCTC 12902 / NCIMB 13706 / S10)</name>
    <dbReference type="NCBI Taxonomy" id="768704"/>
    <lineage>
        <taxon>Bacteria</taxon>
        <taxon>Bacillati</taxon>
        <taxon>Bacillota</taxon>
        <taxon>Clostridia</taxon>
        <taxon>Eubacteriales</taxon>
        <taxon>Desulfitobacteriaceae</taxon>
        <taxon>Desulfosporosinus</taxon>
    </lineage>
</organism>
<dbReference type="RefSeq" id="WP_014903648.1">
    <property type="nucleotide sequence ID" value="NC_018515.1"/>
</dbReference>
<reference evidence="5" key="2">
    <citation type="submission" date="2012-08" db="EMBL/GenBank/DDBJ databases">
        <title>Finished genome of Desulfosporosinus meridiei DSM 13257.</title>
        <authorList>
            <person name="Huntemann M."/>
            <person name="Wei C.-L."/>
            <person name="Han J."/>
            <person name="Detter J.C."/>
            <person name="Han C."/>
            <person name="Davenport K."/>
            <person name="Daligault H."/>
            <person name="Erkkila T."/>
            <person name="Gu W."/>
            <person name="Munk A.C.C."/>
            <person name="Teshima H."/>
            <person name="Xu Y."/>
            <person name="Chain P."/>
            <person name="Tapia R."/>
            <person name="Chen A."/>
            <person name="Krypides N."/>
            <person name="Mavromatis K."/>
            <person name="Markowitz V."/>
            <person name="Szeto E."/>
            <person name="Ivanova N."/>
            <person name="Mikhailova N."/>
            <person name="Ovchinnikova G."/>
            <person name="Pagani I."/>
            <person name="Pati A."/>
            <person name="Goodwin L."/>
            <person name="Peters L."/>
            <person name="Pitluck S."/>
            <person name="Woyke T."/>
            <person name="Pester M."/>
            <person name="Spring S."/>
            <person name="Ollivier B."/>
            <person name="Rattei T."/>
            <person name="Klenk H.-P."/>
            <person name="Wagner M."/>
            <person name="Loy A."/>
        </authorList>
    </citation>
    <scope>NUCLEOTIDE SEQUENCE [LARGE SCALE GENOMIC DNA]</scope>
    <source>
        <strain evidence="5">ATCC BAA-275 / DSM 13257 / NCIMB 13706 / S10</strain>
    </source>
</reference>
<dbReference type="Pfam" id="PF00583">
    <property type="entry name" value="Acetyltransf_1"/>
    <property type="match status" value="1"/>
</dbReference>
<evidence type="ECO:0000313" key="4">
    <source>
        <dbReference type="EMBL" id="AFQ44735.1"/>
    </source>
</evidence>
<dbReference type="AlphaFoldDB" id="J7IST3"/>
<gene>
    <name evidence="4" type="ordered locus">Desmer_2829</name>
</gene>
<dbReference type="eggNOG" id="COG0456">
    <property type="taxonomic scope" value="Bacteria"/>
</dbReference>
<dbReference type="HOGENOM" id="CLU_013985_34_9_9"/>
<dbReference type="InterPro" id="IPR000182">
    <property type="entry name" value="GNAT_dom"/>
</dbReference>
<dbReference type="STRING" id="768704.Desmer_2829"/>
<dbReference type="PANTHER" id="PTHR43877:SF2">
    <property type="entry name" value="AMINOALKYLPHOSPHONATE N-ACETYLTRANSFERASE-RELATED"/>
    <property type="match status" value="1"/>
</dbReference>
<keyword evidence="1 4" id="KW-0808">Transferase</keyword>
<dbReference type="Proteomes" id="UP000005262">
    <property type="component" value="Chromosome"/>
</dbReference>
<dbReference type="InterPro" id="IPR050832">
    <property type="entry name" value="Bact_Acetyltransf"/>
</dbReference>
<dbReference type="PANTHER" id="PTHR43877">
    <property type="entry name" value="AMINOALKYLPHOSPHONATE N-ACETYLTRANSFERASE-RELATED-RELATED"/>
    <property type="match status" value="1"/>
</dbReference>
<dbReference type="EMBL" id="CP003629">
    <property type="protein sequence ID" value="AFQ44735.1"/>
    <property type="molecule type" value="Genomic_DNA"/>
</dbReference>
<evidence type="ECO:0000259" key="3">
    <source>
        <dbReference type="PROSITE" id="PS51186"/>
    </source>
</evidence>
<dbReference type="CDD" id="cd04301">
    <property type="entry name" value="NAT_SF"/>
    <property type="match status" value="1"/>
</dbReference>
<name>J7IST3_DESMD</name>
<protein>
    <submittedName>
        <fullName evidence="4">Acetyltransferase</fullName>
    </submittedName>
</protein>
<keyword evidence="2" id="KW-0012">Acyltransferase</keyword>
<evidence type="ECO:0000256" key="1">
    <source>
        <dbReference type="ARBA" id="ARBA00022679"/>
    </source>
</evidence>
<dbReference type="PROSITE" id="PS51186">
    <property type="entry name" value="GNAT"/>
    <property type="match status" value="1"/>
</dbReference>
<evidence type="ECO:0000256" key="2">
    <source>
        <dbReference type="ARBA" id="ARBA00023315"/>
    </source>
</evidence>
<keyword evidence="5" id="KW-1185">Reference proteome</keyword>
<dbReference type="SUPFAM" id="SSF55729">
    <property type="entry name" value="Acyl-CoA N-acyltransferases (Nat)"/>
    <property type="match status" value="1"/>
</dbReference>
<dbReference type="KEGG" id="dmi:Desmer_2829"/>
<dbReference type="GO" id="GO:0016747">
    <property type="term" value="F:acyltransferase activity, transferring groups other than amino-acyl groups"/>
    <property type="evidence" value="ECO:0007669"/>
    <property type="project" value="InterPro"/>
</dbReference>
<sequence>MSNSIIRRAESTDISALVRLLEILFSIESDFKIDEFKQRKGLEIMLRDDSKGCIMVAENNTQVIGMCTAQILVSTAEGGYVALIEDLVVDNEYRGIGIGKELLSSIEGWAMEKGAKRLQLLADKNNSLALDFYKAIGWNSTQLICLHKK</sequence>
<reference evidence="4 5" key="1">
    <citation type="journal article" date="2012" name="J. Bacteriol.">
        <title>Complete genome sequences of Desulfosporosinus orientis DSM765T, Desulfosporosinus youngiae DSM17734T, Desulfosporosinus meridiei DSM13257T, and Desulfosporosinus acidiphilus DSM22704T.</title>
        <authorList>
            <person name="Pester M."/>
            <person name="Brambilla E."/>
            <person name="Alazard D."/>
            <person name="Rattei T."/>
            <person name="Weinmaier T."/>
            <person name="Han J."/>
            <person name="Lucas S."/>
            <person name="Lapidus A."/>
            <person name="Cheng J.F."/>
            <person name="Goodwin L."/>
            <person name="Pitluck S."/>
            <person name="Peters L."/>
            <person name="Ovchinnikova G."/>
            <person name="Teshima H."/>
            <person name="Detter J.C."/>
            <person name="Han C.S."/>
            <person name="Tapia R."/>
            <person name="Land M.L."/>
            <person name="Hauser L."/>
            <person name="Kyrpides N.C."/>
            <person name="Ivanova N.N."/>
            <person name="Pagani I."/>
            <person name="Huntmann M."/>
            <person name="Wei C.L."/>
            <person name="Davenport K.W."/>
            <person name="Daligault H."/>
            <person name="Chain P.S."/>
            <person name="Chen A."/>
            <person name="Mavromatis K."/>
            <person name="Markowitz V."/>
            <person name="Szeto E."/>
            <person name="Mikhailova N."/>
            <person name="Pati A."/>
            <person name="Wagner M."/>
            <person name="Woyke T."/>
            <person name="Ollivier B."/>
            <person name="Klenk H.P."/>
            <person name="Spring S."/>
            <person name="Loy A."/>
        </authorList>
    </citation>
    <scope>NUCLEOTIDE SEQUENCE [LARGE SCALE GENOMIC DNA]</scope>
    <source>
        <strain evidence="5">ATCC BAA-275 / DSM 13257 / NCIMB 13706 / S10</strain>
    </source>
</reference>